<comment type="caution">
    <text evidence="2">The sequence shown here is derived from an EMBL/GenBank/DDBJ whole genome shotgun (WGS) entry which is preliminary data.</text>
</comment>
<dbReference type="PANTHER" id="PTHR47561:SF1">
    <property type="entry name" value="POLYSACCHARIDE DEACETYLASE FAMILY PROTEIN (AFU_ORTHOLOGUE AFUA_6G05030)"/>
    <property type="match status" value="1"/>
</dbReference>
<dbReference type="GO" id="GO:0016810">
    <property type="term" value="F:hydrolase activity, acting on carbon-nitrogen (but not peptide) bonds"/>
    <property type="evidence" value="ECO:0007669"/>
    <property type="project" value="InterPro"/>
</dbReference>
<dbReference type="PANTHER" id="PTHR47561">
    <property type="entry name" value="POLYSACCHARIDE DEACETYLASE FAMILY PROTEIN (AFU_ORTHOLOGUE AFUA_6G05030)"/>
    <property type="match status" value="1"/>
</dbReference>
<dbReference type="RefSeq" id="WP_163299806.1">
    <property type="nucleotide sequence ID" value="NZ_JAAGRR010000192.1"/>
</dbReference>
<sequence>MKNVLSIDWEDWFHVCEVDRHLPRQRWDAFPSILDEATDVLLDLLQRRRTRATFFVVGYSAERQPELVRRIAREGHEVAYHGYDHTLVYETAPAAFAGDLAMGRALLGELTGQEIRGFRAPQWSLNQRAPWAVDEIIRAGFRYDSSRAPLPIVGNPAFPRSAHVLEVEEGRGRLVELPPLVLDLPGLPLPAGGGWGLRTWPLAAVVARARAMNRAGSPAVFHFHPVEFVRERPRARLPLVKRFVLRFGLRSTRRAWDYLLDRLEFTTAWDCVQALGR</sequence>
<dbReference type="GO" id="GO:0005975">
    <property type="term" value="P:carbohydrate metabolic process"/>
    <property type="evidence" value="ECO:0007669"/>
    <property type="project" value="InterPro"/>
</dbReference>
<dbReference type="Proteomes" id="UP000469346">
    <property type="component" value="Unassembled WGS sequence"/>
</dbReference>
<name>A0A6N9TSY1_DISTH</name>
<feature type="domain" description="NodB homology" evidence="1">
    <location>
        <begin position="21"/>
        <end position="277"/>
    </location>
</feature>
<dbReference type="Pfam" id="PF01522">
    <property type="entry name" value="Polysacc_deac_1"/>
    <property type="match status" value="1"/>
</dbReference>
<dbReference type="SUPFAM" id="SSF88713">
    <property type="entry name" value="Glycoside hydrolase/deacetylase"/>
    <property type="match status" value="1"/>
</dbReference>
<dbReference type="InterPro" id="IPR022560">
    <property type="entry name" value="DUF3473"/>
</dbReference>
<evidence type="ECO:0000313" key="3">
    <source>
        <dbReference type="Proteomes" id="UP000469346"/>
    </source>
</evidence>
<reference evidence="2 3" key="1">
    <citation type="submission" date="2020-02" db="EMBL/GenBank/DDBJ databases">
        <title>Comparative genomics of sulfur disproportionating microorganisms.</title>
        <authorList>
            <person name="Ward L.M."/>
            <person name="Bertran E."/>
            <person name="Johnston D.T."/>
        </authorList>
    </citation>
    <scope>NUCLEOTIDE SEQUENCE [LARGE SCALE GENOMIC DNA]</scope>
    <source>
        <strain evidence="2 3">DSM 100025</strain>
    </source>
</reference>
<dbReference type="EMBL" id="JAAGRR010000192">
    <property type="protein sequence ID" value="NDY43510.1"/>
    <property type="molecule type" value="Genomic_DNA"/>
</dbReference>
<protein>
    <submittedName>
        <fullName evidence="2">DUF3473 domain-containing protein</fullName>
    </submittedName>
</protein>
<accession>A0A6N9TSY1</accession>
<dbReference type="InterPro" id="IPR011330">
    <property type="entry name" value="Glyco_hydro/deAcase_b/a-brl"/>
</dbReference>
<dbReference type="AlphaFoldDB" id="A0A6N9TSY1"/>
<dbReference type="CDD" id="cd10941">
    <property type="entry name" value="CE4_PuuE_HpPgdA_like_2"/>
    <property type="match status" value="1"/>
</dbReference>
<dbReference type="InterPro" id="IPR045235">
    <property type="entry name" value="PuuE_HpPgdA-like"/>
</dbReference>
<dbReference type="PROSITE" id="PS51677">
    <property type="entry name" value="NODB"/>
    <property type="match status" value="1"/>
</dbReference>
<evidence type="ECO:0000259" key="1">
    <source>
        <dbReference type="PROSITE" id="PS51677"/>
    </source>
</evidence>
<proteinExistence type="predicted"/>
<dbReference type="Pfam" id="PF11959">
    <property type="entry name" value="DUF3473"/>
    <property type="match status" value="1"/>
</dbReference>
<organism evidence="2 3">
    <name type="scientific">Dissulfurirhabdus thermomarina</name>
    <dbReference type="NCBI Taxonomy" id="1765737"/>
    <lineage>
        <taxon>Bacteria</taxon>
        <taxon>Deltaproteobacteria</taxon>
        <taxon>Dissulfurirhabdaceae</taxon>
        <taxon>Dissulfurirhabdus</taxon>
    </lineage>
</organism>
<evidence type="ECO:0000313" key="2">
    <source>
        <dbReference type="EMBL" id="NDY43510.1"/>
    </source>
</evidence>
<gene>
    <name evidence="2" type="ORF">G3N55_11760</name>
</gene>
<dbReference type="InterPro" id="IPR002509">
    <property type="entry name" value="NODB_dom"/>
</dbReference>
<keyword evidence="3" id="KW-1185">Reference proteome</keyword>
<dbReference type="Gene3D" id="3.20.20.370">
    <property type="entry name" value="Glycoside hydrolase/deacetylase"/>
    <property type="match status" value="1"/>
</dbReference>